<dbReference type="Pfam" id="PF09661">
    <property type="entry name" value="DUF2398"/>
    <property type="match status" value="1"/>
</dbReference>
<organism evidence="2 3">
    <name type="scientific">Blastococcus carthaginiensis</name>
    <dbReference type="NCBI Taxonomy" id="3050034"/>
    <lineage>
        <taxon>Bacteria</taxon>
        <taxon>Bacillati</taxon>
        <taxon>Actinomycetota</taxon>
        <taxon>Actinomycetes</taxon>
        <taxon>Geodermatophilales</taxon>
        <taxon>Geodermatophilaceae</taxon>
        <taxon>Blastococcus</taxon>
    </lineage>
</organism>
<reference evidence="3" key="1">
    <citation type="submission" date="2023-05" db="EMBL/GenBank/DDBJ databases">
        <title>Draft genome of Pseudofrankia sp. BMG5.37.</title>
        <authorList>
            <person name="Gtari M."/>
            <person name="Ghodhbane F."/>
            <person name="Sbissi I."/>
        </authorList>
    </citation>
    <scope>NUCLEOTIDE SEQUENCE [LARGE SCALE GENOMIC DNA]</scope>
    <source>
        <strain evidence="3">BMG 814</strain>
    </source>
</reference>
<dbReference type="EMBL" id="JASNFN010000031">
    <property type="protein sequence ID" value="MDP5184829.1"/>
    <property type="molecule type" value="Genomic_DNA"/>
</dbReference>
<sequence>MSSVAVIDTAEARSRALRALLTSPLLDRRAGDDFARVVAHATWLQRWFDEKCGWALYVDARHGFARLRKLPARPSPTRGLRTARSTPRPFTPRRYSLLAVVAAVLSDTARPQISLHDLVSRVQAVTADVEGVAEFDSALRPERIALIDAVTALIGLGVLGVVDSRGGEYADTEAADVLYDIDDRRLAHLIAAPRPPSLATSVAHLLHEDRYGPWHDPDAPKADGRNDGAPDGDDVFGAVGGLGGRSLARVQSLASSGAPGLSEDQQRRRARHRVMRMLLDDPVMYLDRLTDDERTYLQQTIAPISAWVAEAGLELERRAEGWAVIDPDDRATDIRFPEGNDLAKFAALLLLEKLQPDDVPTGPVRHPRAVAEAVVADRLRANPGWARAHQDDGGAVRLTDAALELLAAVDLAAVDSTGVTLLAAAGRYRPTIADTRALPATNGASPEDGPGSGRTPSSSAAEPTPLFDDPAHAEEDR</sequence>
<dbReference type="InterPro" id="IPR013494">
    <property type="entry name" value="CHP02678"/>
</dbReference>
<gene>
    <name evidence="2" type="ORF">QOZ88_19530</name>
</gene>
<feature type="compositionally biased region" description="Basic and acidic residues" evidence="1">
    <location>
        <begin position="211"/>
        <end position="228"/>
    </location>
</feature>
<accession>A0ABT9IGX7</accession>
<feature type="region of interest" description="Disordered" evidence="1">
    <location>
        <begin position="436"/>
        <end position="477"/>
    </location>
</feature>
<dbReference type="Proteomes" id="UP001233673">
    <property type="component" value="Unassembled WGS sequence"/>
</dbReference>
<keyword evidence="3" id="KW-1185">Reference proteome</keyword>
<name>A0ABT9IGX7_9ACTN</name>
<evidence type="ECO:0000313" key="3">
    <source>
        <dbReference type="Proteomes" id="UP001233673"/>
    </source>
</evidence>
<protein>
    <submittedName>
        <fullName evidence="2">TIGR02678 family protein</fullName>
    </submittedName>
</protein>
<evidence type="ECO:0000313" key="2">
    <source>
        <dbReference type="EMBL" id="MDP5184829.1"/>
    </source>
</evidence>
<dbReference type="NCBIfam" id="TIGR02678">
    <property type="entry name" value="TIGR02678 family protein"/>
    <property type="match status" value="1"/>
</dbReference>
<evidence type="ECO:0000256" key="1">
    <source>
        <dbReference type="SAM" id="MobiDB-lite"/>
    </source>
</evidence>
<comment type="caution">
    <text evidence="2">The sequence shown here is derived from an EMBL/GenBank/DDBJ whole genome shotgun (WGS) entry which is preliminary data.</text>
</comment>
<dbReference type="RefSeq" id="WP_306001372.1">
    <property type="nucleotide sequence ID" value="NZ_JASNFN010000031.1"/>
</dbReference>
<proteinExistence type="predicted"/>
<feature type="region of interest" description="Disordered" evidence="1">
    <location>
        <begin position="211"/>
        <end position="232"/>
    </location>
</feature>